<dbReference type="AlphaFoldDB" id="A0A060HIW1"/>
<sequence length="262" mass="29317">MIFIYSRLLVDMKRENDSSAILKNPFVDQGMLEGREEDVAEMIKHETSPFKKTSRDEILAEFREMGVTDNVFSSVPTNTLARLLENIKTAATEQRYPKVHSGSPGSPPILSTVDKKILKALLSSTGGVSSLTLSKELDIPLSTVQRRRKRLEANLLEMSYTLKVERFGWRTATLFISTRNGMTAAVGKEILSLSDGVKSVNRILGENSADLMVEIIFRNNAELLNMVEKMKSINGVGNVFWIELIEPMGKNTDFAERVIESD</sequence>
<dbReference type="KEGG" id="nvn:NVIE_010350"/>
<name>A0A060HIW1_9ARCH</name>
<dbReference type="HOGENOM" id="CLU_084395_0_0_2"/>
<organism evidence="1 2">
    <name type="scientific">Nitrososphaera viennensis EN76</name>
    <dbReference type="NCBI Taxonomy" id="926571"/>
    <lineage>
        <taxon>Archaea</taxon>
        <taxon>Nitrososphaerota</taxon>
        <taxon>Nitrososphaeria</taxon>
        <taxon>Nitrososphaerales</taxon>
        <taxon>Nitrososphaeraceae</taxon>
        <taxon>Nitrososphaera</taxon>
    </lineage>
</organism>
<proteinExistence type="predicted"/>
<evidence type="ECO:0008006" key="3">
    <source>
        <dbReference type="Google" id="ProtNLM"/>
    </source>
</evidence>
<evidence type="ECO:0000313" key="1">
    <source>
        <dbReference type="EMBL" id="AIC15260.1"/>
    </source>
</evidence>
<protein>
    <recommendedName>
        <fullName evidence="3">Transcriptional regulator, AsnC family</fullName>
    </recommendedName>
</protein>
<dbReference type="Pfam" id="PF13412">
    <property type="entry name" value="HTH_24"/>
    <property type="match status" value="1"/>
</dbReference>
<accession>A0A060HIW1</accession>
<gene>
    <name evidence="1" type="ORF">NVIE_010350</name>
</gene>
<dbReference type="EMBL" id="CP007536">
    <property type="protein sequence ID" value="AIC15260.1"/>
    <property type="molecule type" value="Genomic_DNA"/>
</dbReference>
<dbReference type="Proteomes" id="UP000027093">
    <property type="component" value="Chromosome"/>
</dbReference>
<dbReference type="Gene3D" id="3.30.70.920">
    <property type="match status" value="1"/>
</dbReference>
<evidence type="ECO:0000313" key="2">
    <source>
        <dbReference type="Proteomes" id="UP000027093"/>
    </source>
</evidence>
<keyword evidence="2" id="KW-1185">Reference proteome</keyword>
<reference evidence="1 2" key="1">
    <citation type="journal article" date="2014" name="Int. J. Syst. Evol. Microbiol.">
        <title>Nitrososphaera viennensis gen. nov., sp. nov., an aerobic and mesophilic, ammonia-oxidizing archaeon from soil and a member of the archaeal phylum Thaumarchaeota.</title>
        <authorList>
            <person name="Stieglmeier M."/>
            <person name="Klingl A."/>
            <person name="Alves R.J."/>
            <person name="Rittmann S.K."/>
            <person name="Melcher M."/>
            <person name="Leisch N."/>
            <person name="Schleper C."/>
        </authorList>
    </citation>
    <scope>NUCLEOTIDE SEQUENCE [LARGE SCALE GENOMIC DNA]</scope>
    <source>
        <strain evidence="1">EN76</strain>
    </source>
</reference>